<protein>
    <submittedName>
        <fullName evidence="1">Uncharacterized protein</fullName>
    </submittedName>
</protein>
<dbReference type="EMBL" id="LR796738">
    <property type="protein sequence ID" value="CAB4162151.1"/>
    <property type="molecule type" value="Genomic_DNA"/>
</dbReference>
<name>A0A6J5NY04_9CAUD</name>
<sequence length="93" mass="9855">MSAPSTVLTLADRILPDGCWTVDTAPIVAAAVAAAGSAKARQGFPRFQLRVDGQTLHTERADTLAKWLGEIKSGETCRVWRNAGNGATINFDA</sequence>
<proteinExistence type="predicted"/>
<evidence type="ECO:0000313" key="1">
    <source>
        <dbReference type="EMBL" id="CAB4162151.1"/>
    </source>
</evidence>
<accession>A0A6J5NY04</accession>
<organism evidence="1">
    <name type="scientific">uncultured Caudovirales phage</name>
    <dbReference type="NCBI Taxonomy" id="2100421"/>
    <lineage>
        <taxon>Viruses</taxon>
        <taxon>Duplodnaviria</taxon>
        <taxon>Heunggongvirae</taxon>
        <taxon>Uroviricota</taxon>
        <taxon>Caudoviricetes</taxon>
        <taxon>Peduoviridae</taxon>
        <taxon>Maltschvirus</taxon>
        <taxon>Maltschvirus maltsch</taxon>
    </lineage>
</organism>
<gene>
    <name evidence="1" type="ORF">UFOVP783_20</name>
</gene>
<reference evidence="1" key="1">
    <citation type="submission" date="2020-04" db="EMBL/GenBank/DDBJ databases">
        <authorList>
            <person name="Chiriac C."/>
            <person name="Salcher M."/>
            <person name="Ghai R."/>
            <person name="Kavagutti S V."/>
        </authorList>
    </citation>
    <scope>NUCLEOTIDE SEQUENCE</scope>
</reference>